<gene>
    <name evidence="2" type="ORF">GCM10010913_31950</name>
</gene>
<comment type="caution">
    <text evidence="2">The sequence shown here is derived from an EMBL/GenBank/DDBJ whole genome shotgun (WGS) entry which is preliminary data.</text>
</comment>
<evidence type="ECO:0000256" key="1">
    <source>
        <dbReference type="SAM" id="Coils"/>
    </source>
</evidence>
<reference evidence="3" key="1">
    <citation type="journal article" date="2019" name="Int. J. Syst. Evol. Microbiol.">
        <title>The Global Catalogue of Microorganisms (GCM) 10K type strain sequencing project: providing services to taxonomists for standard genome sequencing and annotation.</title>
        <authorList>
            <consortium name="The Broad Institute Genomics Platform"/>
            <consortium name="The Broad Institute Genome Sequencing Center for Infectious Disease"/>
            <person name="Wu L."/>
            <person name="Ma J."/>
        </authorList>
    </citation>
    <scope>NUCLEOTIDE SEQUENCE [LARGE SCALE GENOMIC DNA]</scope>
    <source>
        <strain evidence="3">CGMCC 1.15420</strain>
    </source>
</reference>
<evidence type="ECO:0000313" key="2">
    <source>
        <dbReference type="EMBL" id="GGG07731.1"/>
    </source>
</evidence>
<evidence type="ECO:0000313" key="3">
    <source>
        <dbReference type="Proteomes" id="UP000608420"/>
    </source>
</evidence>
<sequence length="113" mass="12733">MSNNTTGLTSNSGIGVGGIRWISKNRILNRSGKVTNLKILDQIDDYLLSQLFFYNVVSAQHDNEIYDLKLENQQLERKLDEMNSILRNIEQLLAAHSTDLLHSFRSIAAGKAD</sequence>
<feature type="coiled-coil region" evidence="1">
    <location>
        <begin position="58"/>
        <end position="95"/>
    </location>
</feature>
<accession>A0ABQ1W192</accession>
<name>A0ABQ1W192_9BACL</name>
<keyword evidence="1" id="KW-0175">Coiled coil</keyword>
<proteinExistence type="predicted"/>
<organism evidence="2 3">
    <name type="scientific">Paenibacillus aceti</name>
    <dbReference type="NCBI Taxonomy" id="1820010"/>
    <lineage>
        <taxon>Bacteria</taxon>
        <taxon>Bacillati</taxon>
        <taxon>Bacillota</taxon>
        <taxon>Bacilli</taxon>
        <taxon>Bacillales</taxon>
        <taxon>Paenibacillaceae</taxon>
        <taxon>Paenibacillus</taxon>
    </lineage>
</organism>
<keyword evidence="3" id="KW-1185">Reference proteome</keyword>
<dbReference type="EMBL" id="BMIW01000025">
    <property type="protein sequence ID" value="GGG07731.1"/>
    <property type="molecule type" value="Genomic_DNA"/>
</dbReference>
<protein>
    <submittedName>
        <fullName evidence="2">Uncharacterized protein</fullName>
    </submittedName>
</protein>
<dbReference type="Proteomes" id="UP000608420">
    <property type="component" value="Unassembled WGS sequence"/>
</dbReference>